<dbReference type="WBParaSite" id="MCU_010193-RC">
    <property type="protein sequence ID" value="MCU_010193-RC"/>
    <property type="gene ID" value="MCU_010193"/>
</dbReference>
<evidence type="ECO:0000313" key="3">
    <source>
        <dbReference type="WBParaSite" id="MCU_010193-RA"/>
    </source>
</evidence>
<accession>A0A0R3UPT9</accession>
<sequence length="723" mass="81762">MGSSYSFLTPFPPNYIAVTFRPSDELWLCQAPQHLSDFIRCLLANIWPHLDHQERQCNAPERNHAKGDGDAHPALRNTVFRIPSSPFTASPIHQPSVEADRAYRFILILVAYLHSMHYDMVSAGHYVRGTEASTCLFRRKNNHHQSASLNRLMGNSQTYRPKASIRKISKKLDFGFARNMMAVGLEGWNKFYIVNISLELLTELVDELQTVWPGRIAYRQVNDFSSQRDSNDKRMLNVVNSLDTCSSFLVELEGHPWDSYKEHSDLTPYLILRLFSKLDQSGYEFVSRANFRGLLDTLFFRRPKSTPASTNTVARACFSLCHQDTFRVYGGTAVFCTWVSHLLQQLWLSGVANEKRISVVHKGGSAGEAGVKEFKYTEVKLSGTPWCIPEWNKDNFFASQYMLSRFVGVLSLIGWKLAAFMNVYTSPYDKGLLIFEKELTPGAEEKLVDLEVNELPLGGADDDSAPAQLIDFIMPICFTSHDIDRICVLGGSKEFLQSLNSQFLSLFDTTRSTYLCVSRKECLEAGNSTDEGGTKSASTWDRWIASRAPFHPHLIHEVYLEDSQVALCLFSPTNDHLALNAVSEIDPNNYLEYVTNYRMWSISSCWPPKMFKRTHAKATKFFHRSQLPLAVLCWVNEIINSSQPIKVDDDAPQQEGVSDQDEIMAIASVDRQAHAERPYANCLVACLDCASTVRNAPPAWIYLVTERRRVGALANKQGCSTSQ</sequence>
<evidence type="ECO:0000313" key="2">
    <source>
        <dbReference type="Proteomes" id="UP000267029"/>
    </source>
</evidence>
<evidence type="ECO:0000313" key="1">
    <source>
        <dbReference type="EMBL" id="VDD83871.1"/>
    </source>
</evidence>
<dbReference type="STRING" id="53468.A0A0R3UPT9"/>
<reference evidence="1 2" key="1">
    <citation type="submission" date="2018-10" db="EMBL/GenBank/DDBJ databases">
        <authorList>
            <consortium name="Pathogen Informatics"/>
        </authorList>
    </citation>
    <scope>NUCLEOTIDE SEQUENCE [LARGE SCALE GENOMIC DNA]</scope>
</reference>
<keyword evidence="2" id="KW-1185">Reference proteome</keyword>
<gene>
    <name evidence="1" type="ORF">MCOS_LOCUS9874</name>
</gene>
<reference evidence="3 4" key="2">
    <citation type="submission" date="2019-11" db="UniProtKB">
        <authorList>
            <consortium name="WormBaseParasite"/>
        </authorList>
    </citation>
    <scope>IDENTIFICATION</scope>
</reference>
<dbReference type="PANTHER" id="PTHR38696:SF1">
    <property type="entry name" value="MEDIATOR OF RNA POLYMERASE II TRANSCRIPTION SUBUNIT 13"/>
    <property type="match status" value="1"/>
</dbReference>
<dbReference type="WBParaSite" id="MCU_010193-RB">
    <property type="protein sequence ID" value="MCU_010193-RB"/>
    <property type="gene ID" value="MCU_010193"/>
</dbReference>
<evidence type="ECO:0000313" key="4">
    <source>
        <dbReference type="WBParaSite" id="MCU_010193-RB"/>
    </source>
</evidence>
<dbReference type="Proteomes" id="UP000267029">
    <property type="component" value="Unassembled WGS sequence"/>
</dbReference>
<dbReference type="EMBL" id="UXSR01005872">
    <property type="protein sequence ID" value="VDD83871.1"/>
    <property type="molecule type" value="Genomic_DNA"/>
</dbReference>
<dbReference type="AlphaFoldDB" id="A0A0R3UPT9"/>
<name>A0A0R3UPT9_MESCO</name>
<dbReference type="WBParaSite" id="MCU_010193-RA">
    <property type="protein sequence ID" value="MCU_010193-RA"/>
    <property type="gene ID" value="MCU_010193"/>
</dbReference>
<dbReference type="PANTHER" id="PTHR38696">
    <property type="entry name" value="MEDIATOR OF RNA POLYMERASE II TRANSCRIPTION SUBUNIT 13"/>
    <property type="match status" value="1"/>
</dbReference>
<organism evidence="4">
    <name type="scientific">Mesocestoides corti</name>
    <name type="common">Flatworm</name>
    <dbReference type="NCBI Taxonomy" id="53468"/>
    <lineage>
        <taxon>Eukaryota</taxon>
        <taxon>Metazoa</taxon>
        <taxon>Spiralia</taxon>
        <taxon>Lophotrochozoa</taxon>
        <taxon>Platyhelminthes</taxon>
        <taxon>Cestoda</taxon>
        <taxon>Eucestoda</taxon>
        <taxon>Cyclophyllidea</taxon>
        <taxon>Mesocestoididae</taxon>
        <taxon>Mesocestoides</taxon>
    </lineage>
</organism>
<dbReference type="OrthoDB" id="6235955at2759"/>
<protein>
    <submittedName>
        <fullName evidence="3 4">Pecanex-like protein</fullName>
    </submittedName>
</protein>
<dbReference type="WBParaSite" id="MCU_010193-RD">
    <property type="protein sequence ID" value="MCU_010193-RD"/>
    <property type="gene ID" value="MCU_010193"/>
</dbReference>
<proteinExistence type="predicted"/>